<gene>
    <name evidence="13" type="ORF">H7849_16795</name>
</gene>
<dbReference type="Gene3D" id="2.40.170.20">
    <property type="entry name" value="TonB-dependent receptor, beta-barrel domain"/>
    <property type="match status" value="1"/>
</dbReference>
<dbReference type="Proteomes" id="UP000515312">
    <property type="component" value="Chromosome"/>
</dbReference>
<feature type="domain" description="TonB-dependent receptor plug" evidence="12">
    <location>
        <begin position="82"/>
        <end position="173"/>
    </location>
</feature>
<evidence type="ECO:0000256" key="1">
    <source>
        <dbReference type="ARBA" id="ARBA00004571"/>
    </source>
</evidence>
<evidence type="ECO:0000259" key="12">
    <source>
        <dbReference type="Pfam" id="PF07715"/>
    </source>
</evidence>
<reference evidence="13 14" key="1">
    <citation type="submission" date="2020-08" db="EMBL/GenBank/DDBJ databases">
        <title>Edaphobacter telluris sp. nov. and Acidobacterium dinghuensis sp. nov., two acidobacteria isolated from forest soil.</title>
        <authorList>
            <person name="Fu J."/>
            <person name="Qiu L."/>
        </authorList>
    </citation>
    <scope>NUCLEOTIDE SEQUENCE [LARGE SCALE GENOMIC DNA]</scope>
    <source>
        <strain evidence="13">4Y35</strain>
    </source>
</reference>
<keyword evidence="5" id="KW-0732">Signal</keyword>
<evidence type="ECO:0000256" key="2">
    <source>
        <dbReference type="ARBA" id="ARBA00022448"/>
    </source>
</evidence>
<dbReference type="InterPro" id="IPR039426">
    <property type="entry name" value="TonB-dep_rcpt-like"/>
</dbReference>
<evidence type="ECO:0000256" key="3">
    <source>
        <dbReference type="ARBA" id="ARBA00022452"/>
    </source>
</evidence>
<comment type="subcellular location">
    <subcellularLocation>
        <location evidence="1">Cell outer membrane</location>
        <topology evidence="1">Multi-pass membrane protein</topology>
    </subcellularLocation>
</comment>
<evidence type="ECO:0000313" key="13">
    <source>
        <dbReference type="EMBL" id="QNI30770.1"/>
    </source>
</evidence>
<dbReference type="Pfam" id="PF00593">
    <property type="entry name" value="TonB_dep_Rec_b-barrel"/>
    <property type="match status" value="1"/>
</dbReference>
<dbReference type="InterPro" id="IPR000531">
    <property type="entry name" value="Beta-barrel_TonB"/>
</dbReference>
<dbReference type="GO" id="GO:0044718">
    <property type="term" value="P:siderophore transmembrane transport"/>
    <property type="evidence" value="ECO:0007669"/>
    <property type="project" value="TreeGrafter"/>
</dbReference>
<organism evidence="13 14">
    <name type="scientific">Alloacidobacterium dinghuense</name>
    <dbReference type="NCBI Taxonomy" id="2763107"/>
    <lineage>
        <taxon>Bacteria</taxon>
        <taxon>Pseudomonadati</taxon>
        <taxon>Acidobacteriota</taxon>
        <taxon>Terriglobia</taxon>
        <taxon>Terriglobales</taxon>
        <taxon>Acidobacteriaceae</taxon>
        <taxon>Alloacidobacterium</taxon>
    </lineage>
</organism>
<dbReference type="InterPro" id="IPR036942">
    <property type="entry name" value="Beta-barrel_TonB_sf"/>
</dbReference>
<keyword evidence="3" id="KW-1134">Transmembrane beta strand</keyword>
<name>A0A7G8BE00_9BACT</name>
<keyword evidence="6 10" id="KW-0798">TonB box</keyword>
<comment type="similarity">
    <text evidence="10">Belongs to the TonB-dependent receptor family.</text>
</comment>
<keyword evidence="9" id="KW-0998">Cell outer membrane</keyword>
<dbReference type="GO" id="GO:0015344">
    <property type="term" value="F:siderophore uptake transmembrane transporter activity"/>
    <property type="evidence" value="ECO:0007669"/>
    <property type="project" value="TreeGrafter"/>
</dbReference>
<keyword evidence="8 13" id="KW-0675">Receptor</keyword>
<sequence>MGNARIMLVASALISNAICCWGQAVAREYLASDSHAPELNAKETTSASPLQIIPIVVNATIEVNGQQNDNKIKGVAPLHASREDILSSAGTYGDFSRYLQLFPGVAFNNDESDDLIVRGGNPIENLYLVDGIEVPNINHLSTEGTTGGLVSMIDTGSIQGVDLRTGGYDSSYPERLSSVVSIQTKQIDGRKRREQGEVGTVGAGGLVEFPLSGQGGVLASAHRSLLNLFTNDIGLNGVPIFENALGNATMNPSARDKITLLSLSGDDSIAIQPCAKDIRETNTINTQYSGWRTTNGMRWQHLFSPSAFGIMTLSDSEQHQHINQQDQFLGAVSEKWSTCDLPASAFTPITVYQELTNDGVTNLRYDYFSQLGTRINLKMGGAGSLKRFNYKIAQPTGAQSPLSLNPARSDATSFAPRLSSGETGFYVEGSFQFTKQFSASLGGRIQTFAIDGSSSVTPRAALNYRMSEHTGLYAAFGDYAQLAPAAYLFAFPQNRHLLPIRARHYIAGVNLWDSHAIKTKIEAYKKEYWDYPVSTEYPSLSLADMVDNLGEQFIWLPLTSSGLGRSEGVELSAESSIPSHLHTQANVAYARSEFAGLDGIFRPGNLDYPFVGNLMMTYMSGKRYEASARYEYASGRPYTPFLLAASIAQNRPIYDTSRINAVRGPVYSRLDFQVDRIFNLGDRKLAIYGGLQNAFNRENLLAYEWLPRCTTSGRCMQGYDNVPVSPIYQIPLFPNIGVRYWF</sequence>
<keyword evidence="7 10" id="KW-0472">Membrane</keyword>
<dbReference type="PANTHER" id="PTHR30069:SF29">
    <property type="entry name" value="HEMOGLOBIN AND HEMOGLOBIN-HAPTOGLOBIN-BINDING PROTEIN 1-RELATED"/>
    <property type="match status" value="1"/>
</dbReference>
<dbReference type="GO" id="GO:0009279">
    <property type="term" value="C:cell outer membrane"/>
    <property type="evidence" value="ECO:0007669"/>
    <property type="project" value="UniProtKB-SubCell"/>
</dbReference>
<evidence type="ECO:0000256" key="6">
    <source>
        <dbReference type="ARBA" id="ARBA00023077"/>
    </source>
</evidence>
<evidence type="ECO:0000256" key="9">
    <source>
        <dbReference type="ARBA" id="ARBA00023237"/>
    </source>
</evidence>
<evidence type="ECO:0000256" key="8">
    <source>
        <dbReference type="ARBA" id="ARBA00023170"/>
    </source>
</evidence>
<dbReference type="SUPFAM" id="SSF56935">
    <property type="entry name" value="Porins"/>
    <property type="match status" value="1"/>
</dbReference>
<accession>A0A7G8BE00</accession>
<evidence type="ECO:0000256" key="5">
    <source>
        <dbReference type="ARBA" id="ARBA00022729"/>
    </source>
</evidence>
<keyword evidence="4" id="KW-0812">Transmembrane</keyword>
<proteinExistence type="inferred from homology"/>
<dbReference type="AlphaFoldDB" id="A0A7G8BE00"/>
<dbReference type="Pfam" id="PF07715">
    <property type="entry name" value="Plug"/>
    <property type="match status" value="1"/>
</dbReference>
<keyword evidence="14" id="KW-1185">Reference proteome</keyword>
<dbReference type="Gene3D" id="2.170.130.10">
    <property type="entry name" value="TonB-dependent receptor, plug domain"/>
    <property type="match status" value="1"/>
</dbReference>
<dbReference type="PANTHER" id="PTHR30069">
    <property type="entry name" value="TONB-DEPENDENT OUTER MEMBRANE RECEPTOR"/>
    <property type="match status" value="1"/>
</dbReference>
<evidence type="ECO:0000256" key="4">
    <source>
        <dbReference type="ARBA" id="ARBA00022692"/>
    </source>
</evidence>
<dbReference type="InterPro" id="IPR037066">
    <property type="entry name" value="Plug_dom_sf"/>
</dbReference>
<dbReference type="RefSeq" id="WP_186740869.1">
    <property type="nucleotide sequence ID" value="NZ_CP060394.1"/>
</dbReference>
<evidence type="ECO:0000259" key="11">
    <source>
        <dbReference type="Pfam" id="PF00593"/>
    </source>
</evidence>
<dbReference type="InterPro" id="IPR012910">
    <property type="entry name" value="Plug_dom"/>
</dbReference>
<evidence type="ECO:0000256" key="10">
    <source>
        <dbReference type="RuleBase" id="RU003357"/>
    </source>
</evidence>
<feature type="domain" description="TonB-dependent receptor-like beta-barrel" evidence="11">
    <location>
        <begin position="285"/>
        <end position="693"/>
    </location>
</feature>
<protein>
    <submittedName>
        <fullName evidence="13">TonB-dependent receptor</fullName>
    </submittedName>
</protein>
<dbReference type="KEGG" id="adin:H7849_16795"/>
<evidence type="ECO:0000256" key="7">
    <source>
        <dbReference type="ARBA" id="ARBA00023136"/>
    </source>
</evidence>
<evidence type="ECO:0000313" key="14">
    <source>
        <dbReference type="Proteomes" id="UP000515312"/>
    </source>
</evidence>
<keyword evidence="2" id="KW-0813">Transport</keyword>
<dbReference type="EMBL" id="CP060394">
    <property type="protein sequence ID" value="QNI30770.1"/>
    <property type="molecule type" value="Genomic_DNA"/>
</dbReference>